<dbReference type="RefSeq" id="WP_114643780.1">
    <property type="nucleotide sequence ID" value="NZ_JAACIO010000063.1"/>
</dbReference>
<proteinExistence type="predicted"/>
<name>A0ABX9KCS5_9FUSO</name>
<dbReference type="InterPro" id="IPR002525">
    <property type="entry name" value="Transp_IS110-like_N"/>
</dbReference>
<dbReference type="InterPro" id="IPR047650">
    <property type="entry name" value="Transpos_IS110"/>
</dbReference>
<reference evidence="3 4" key="1">
    <citation type="submission" date="2018-08" db="EMBL/GenBank/DDBJ databases">
        <title>Draft genome sequence of Psychrilyobacter sp. strain SD5 isolated from Black Sea water.</title>
        <authorList>
            <person name="Yadav S."/>
            <person name="Villanueva L."/>
            <person name="Damste J.S.S."/>
        </authorList>
    </citation>
    <scope>NUCLEOTIDE SEQUENCE [LARGE SCALE GENOMIC DNA]</scope>
    <source>
        <strain evidence="3 4">SD5</strain>
    </source>
</reference>
<evidence type="ECO:0000313" key="4">
    <source>
        <dbReference type="Proteomes" id="UP000263486"/>
    </source>
</evidence>
<protein>
    <submittedName>
        <fullName evidence="3">IS110 family transposase</fullName>
    </submittedName>
</protein>
<accession>A0ABX9KCS5</accession>
<dbReference type="Proteomes" id="UP000263486">
    <property type="component" value="Unassembled WGS sequence"/>
</dbReference>
<feature type="domain" description="Transposase IS110-like N-terminal" evidence="1">
    <location>
        <begin position="19"/>
        <end position="179"/>
    </location>
</feature>
<dbReference type="Pfam" id="PF01548">
    <property type="entry name" value="DEDD_Tnp_IS110"/>
    <property type="match status" value="1"/>
</dbReference>
<keyword evidence="4" id="KW-1185">Reference proteome</keyword>
<gene>
    <name evidence="3" type="ORF">DYH56_15650</name>
</gene>
<sequence>MKFNQNSKISQVKESSLIVGIDIGSTTQYARAFDWRGIELSKTFKFANSSIGFEKFNDWLQKVCQKHQKTEIIAGLEPTGHYWFNLCENMKNHNITIAMVNPYHVKQTKELDDNNQTKNDSKDPKVIAKLVINGRFSYPYIPEGIYADLRVADRCREKIVNELNGIKNRLHRWVSIYFPEYKLAYSAIDSKSGLMILKETPLPKEIVELGVDGILKKWKDAKLRAVGLSKAKKLVEAAKQSIGFTKGTEMAKLDIQMMIEDYEYKTKQLDMITEESENLCNEIPETKKLLAIKGVGIATVTAFAAEVGDIKRFKSAKQVQKYAGLSLMENSSGKHNSSTRISKRGRSRLRAILFRAAMPLIGKNEEFSEIYKYYITRTNSPLKKMQAVIAICCKLIRIFFTILTKGIEYSGKKLLLDIRRPTLEQVA</sequence>
<dbReference type="PANTHER" id="PTHR33055">
    <property type="entry name" value="TRANSPOSASE FOR INSERTION SEQUENCE ELEMENT IS1111A"/>
    <property type="match status" value="1"/>
</dbReference>
<dbReference type="PANTHER" id="PTHR33055:SF15">
    <property type="entry name" value="TRANSPOSASE-RELATED"/>
    <property type="match status" value="1"/>
</dbReference>
<dbReference type="InterPro" id="IPR003346">
    <property type="entry name" value="Transposase_20"/>
</dbReference>
<dbReference type="NCBIfam" id="NF033542">
    <property type="entry name" value="transpos_IS110"/>
    <property type="match status" value="1"/>
</dbReference>
<evidence type="ECO:0000313" key="3">
    <source>
        <dbReference type="EMBL" id="REI39231.1"/>
    </source>
</evidence>
<comment type="caution">
    <text evidence="3">The sequence shown here is derived from an EMBL/GenBank/DDBJ whole genome shotgun (WGS) entry which is preliminary data.</text>
</comment>
<evidence type="ECO:0000259" key="1">
    <source>
        <dbReference type="Pfam" id="PF01548"/>
    </source>
</evidence>
<feature type="domain" description="Transposase IS116/IS110/IS902 C-terminal" evidence="2">
    <location>
        <begin position="288"/>
        <end position="371"/>
    </location>
</feature>
<dbReference type="EMBL" id="QUAJ01000068">
    <property type="protein sequence ID" value="REI39231.1"/>
    <property type="molecule type" value="Genomic_DNA"/>
</dbReference>
<evidence type="ECO:0000259" key="2">
    <source>
        <dbReference type="Pfam" id="PF02371"/>
    </source>
</evidence>
<organism evidence="3 4">
    <name type="scientific">Psychrilyobacter piezotolerans</name>
    <dbReference type="NCBI Taxonomy" id="2293438"/>
    <lineage>
        <taxon>Bacteria</taxon>
        <taxon>Fusobacteriati</taxon>
        <taxon>Fusobacteriota</taxon>
        <taxon>Fusobacteriia</taxon>
        <taxon>Fusobacteriales</taxon>
        <taxon>Fusobacteriaceae</taxon>
        <taxon>Psychrilyobacter</taxon>
    </lineage>
</organism>
<dbReference type="Pfam" id="PF02371">
    <property type="entry name" value="Transposase_20"/>
    <property type="match status" value="1"/>
</dbReference>